<keyword evidence="2" id="KW-1185">Reference proteome</keyword>
<name>A0ABV0EI49_9BURK</name>
<evidence type="ECO:0000313" key="1">
    <source>
        <dbReference type="EMBL" id="MEO1767383.1"/>
    </source>
</evidence>
<dbReference type="EMBL" id="JBAJEX010000007">
    <property type="protein sequence ID" value="MEO1767383.1"/>
    <property type="molecule type" value="Genomic_DNA"/>
</dbReference>
<organism evidence="1 2">
    <name type="scientific">Thiobacter aerophilum</name>
    <dbReference type="NCBI Taxonomy" id="3121275"/>
    <lineage>
        <taxon>Bacteria</taxon>
        <taxon>Pseudomonadati</taxon>
        <taxon>Pseudomonadota</taxon>
        <taxon>Betaproteobacteria</taxon>
        <taxon>Burkholderiales</taxon>
        <taxon>Thiobacteraceae</taxon>
        <taxon>Thiobacter</taxon>
    </lineage>
</organism>
<protein>
    <submittedName>
        <fullName evidence="1">DUF6231 family protein</fullName>
    </submittedName>
</protein>
<evidence type="ECO:0000313" key="2">
    <source>
        <dbReference type="Proteomes" id="UP001482231"/>
    </source>
</evidence>
<dbReference type="Pfam" id="PF19742">
    <property type="entry name" value="DUF6231"/>
    <property type="match status" value="1"/>
</dbReference>
<proteinExistence type="predicted"/>
<comment type="caution">
    <text evidence="1">The sequence shown here is derived from an EMBL/GenBank/DDBJ whole genome shotgun (WGS) entry which is preliminary data.</text>
</comment>
<dbReference type="Proteomes" id="UP001482231">
    <property type="component" value="Unassembled WGS sequence"/>
</dbReference>
<dbReference type="RefSeq" id="WP_347308495.1">
    <property type="nucleotide sequence ID" value="NZ_JBAJEX010000007.1"/>
</dbReference>
<dbReference type="InterPro" id="IPR046199">
    <property type="entry name" value="DUF6231"/>
</dbReference>
<accession>A0ABV0EI49</accession>
<reference evidence="1 2" key="1">
    <citation type="submission" date="2024-02" db="EMBL/GenBank/DDBJ databases">
        <title>New thermophilic sulfur-oxidizing bacteria from a hot springs of the Uzon caldera (Kamchatka, Russia).</title>
        <authorList>
            <person name="Dukat A.M."/>
            <person name="Elcheninov A.G."/>
            <person name="Frolov E.N."/>
        </authorList>
    </citation>
    <scope>NUCLEOTIDE SEQUENCE [LARGE SCALE GENOMIC DNA]</scope>
    <source>
        <strain evidence="1 2">AK1</strain>
    </source>
</reference>
<gene>
    <name evidence="1" type="ORF">V6E02_09175</name>
</gene>
<sequence length="158" mass="17931">MSNASTQDTLELTTLVTACRARSLLVLGRLAGPLPTGCALTHHAAPPWLPADNEPARFDLVYVIDVLEGLAKVEGVRLLCRLRDVHTPRLYVRCVLGEWGENDFFALGMERLALKQRDGQTSGLFRFDLFTYKPAPEWFNAKYWAHPELWDKYPWLSS</sequence>